<feature type="transmembrane region" description="Helical" evidence="11">
    <location>
        <begin position="76"/>
        <end position="97"/>
    </location>
</feature>
<evidence type="ECO:0000313" key="12">
    <source>
        <dbReference type="EMBL" id="KAH0619785.1"/>
    </source>
</evidence>
<sequence>MRRCSKEKEAVALGCGCIAQSVLSGGALGGPQVASVGFAMAVIIAVYVAGGVSGGHINPAVSFAMCLTGKMTWTRFPIYVLAQFLGAFAGAAAVFGVNYDAFMSYTGGAFNVTGPKATAHIFATYPEEYLSLTNGFADQVMSTALLLLGVFALFDSDNLAIPKGLEPIGVGLLIILLTSSMAMNCGCAMNPARDLAPRLFTYLAGWGPEVFTAGNHWWWVPIVGPMVGAAVGTAIYVLFIELHHSPREDCATCNQYELTKMEEEKQRQRASSP</sequence>
<name>A0ABQ7SR01_PHRPL</name>
<dbReference type="InterPro" id="IPR022357">
    <property type="entry name" value="MIP_CS"/>
</dbReference>
<evidence type="ECO:0008006" key="14">
    <source>
        <dbReference type="Google" id="ProtNLM"/>
    </source>
</evidence>
<keyword evidence="3 10" id="KW-0813">Transport</keyword>
<dbReference type="PRINTS" id="PR02019">
    <property type="entry name" value="AQUAPORIN7"/>
</dbReference>
<evidence type="ECO:0000256" key="6">
    <source>
        <dbReference type="ARBA" id="ARBA00023136"/>
    </source>
</evidence>
<keyword evidence="5 11" id="KW-1133">Transmembrane helix</keyword>
<feature type="transmembrane region" description="Helical" evidence="11">
    <location>
        <begin position="217"/>
        <end position="239"/>
    </location>
</feature>
<dbReference type="CDD" id="cd00333">
    <property type="entry name" value="MIP"/>
    <property type="match status" value="1"/>
</dbReference>
<dbReference type="EMBL" id="JAIPUX010003439">
    <property type="protein sequence ID" value="KAH0619785.1"/>
    <property type="molecule type" value="Genomic_DNA"/>
</dbReference>
<protein>
    <recommendedName>
        <fullName evidence="14">Aquaporin 9</fullName>
    </recommendedName>
</protein>
<keyword evidence="6 11" id="KW-0472">Membrane</keyword>
<accession>A0ABQ7SR01</accession>
<evidence type="ECO:0000256" key="11">
    <source>
        <dbReference type="SAM" id="Phobius"/>
    </source>
</evidence>
<keyword evidence="4 10" id="KW-0812">Transmembrane</keyword>
<dbReference type="NCBIfam" id="TIGR00861">
    <property type="entry name" value="MIP"/>
    <property type="match status" value="1"/>
</dbReference>
<gene>
    <name evidence="12" type="ORF">JD844_014044</name>
</gene>
<dbReference type="PANTHER" id="PTHR43829">
    <property type="entry name" value="AQUAPORIN OR AQUAGLYCEROPORIN RELATED"/>
    <property type="match status" value="1"/>
</dbReference>
<dbReference type="Pfam" id="PF00230">
    <property type="entry name" value="MIP"/>
    <property type="match status" value="1"/>
</dbReference>
<comment type="subcellular location">
    <subcellularLocation>
        <location evidence="1">Membrane</location>
        <topology evidence="1">Multi-pass membrane protein</topology>
    </subcellularLocation>
</comment>
<comment type="catalytic activity">
    <reaction evidence="9">
        <text>glycerol(in) = glycerol(out)</text>
        <dbReference type="Rhea" id="RHEA:29675"/>
        <dbReference type="ChEBI" id="CHEBI:17754"/>
    </reaction>
</comment>
<dbReference type="InterPro" id="IPR023271">
    <property type="entry name" value="Aquaporin-like"/>
</dbReference>
<evidence type="ECO:0000313" key="13">
    <source>
        <dbReference type="Proteomes" id="UP000826234"/>
    </source>
</evidence>
<dbReference type="PANTHER" id="PTHR43829:SF6">
    <property type="entry name" value="AQUAPORIN-9"/>
    <property type="match status" value="1"/>
</dbReference>
<dbReference type="PRINTS" id="PR00783">
    <property type="entry name" value="MINTRINSICP"/>
</dbReference>
<evidence type="ECO:0000256" key="8">
    <source>
        <dbReference type="ARBA" id="ARBA00034651"/>
    </source>
</evidence>
<keyword evidence="13" id="KW-1185">Reference proteome</keyword>
<comment type="caution">
    <text evidence="12">The sequence shown here is derived from an EMBL/GenBank/DDBJ whole genome shotgun (WGS) entry which is preliminary data.</text>
</comment>
<feature type="transmembrane region" description="Helical" evidence="11">
    <location>
        <begin position="34"/>
        <end position="55"/>
    </location>
</feature>
<dbReference type="InterPro" id="IPR000425">
    <property type="entry name" value="MIP"/>
</dbReference>
<dbReference type="SUPFAM" id="SSF81338">
    <property type="entry name" value="Aquaporin-like"/>
    <property type="match status" value="1"/>
</dbReference>
<organism evidence="12 13">
    <name type="scientific">Phrynosoma platyrhinos</name>
    <name type="common">Desert horned lizard</name>
    <dbReference type="NCBI Taxonomy" id="52577"/>
    <lineage>
        <taxon>Eukaryota</taxon>
        <taxon>Metazoa</taxon>
        <taxon>Chordata</taxon>
        <taxon>Craniata</taxon>
        <taxon>Vertebrata</taxon>
        <taxon>Euteleostomi</taxon>
        <taxon>Lepidosauria</taxon>
        <taxon>Squamata</taxon>
        <taxon>Bifurcata</taxon>
        <taxon>Unidentata</taxon>
        <taxon>Episquamata</taxon>
        <taxon>Toxicofera</taxon>
        <taxon>Iguania</taxon>
        <taxon>Phrynosomatidae</taxon>
        <taxon>Phrynosomatinae</taxon>
        <taxon>Phrynosoma</taxon>
    </lineage>
</organism>
<evidence type="ECO:0000256" key="4">
    <source>
        <dbReference type="ARBA" id="ARBA00022692"/>
    </source>
</evidence>
<evidence type="ECO:0000256" key="1">
    <source>
        <dbReference type="ARBA" id="ARBA00004141"/>
    </source>
</evidence>
<comment type="catalytic activity">
    <reaction evidence="8">
        <text>H2O(in) = H2O(out)</text>
        <dbReference type="Rhea" id="RHEA:29667"/>
        <dbReference type="ChEBI" id="CHEBI:15377"/>
    </reaction>
</comment>
<evidence type="ECO:0000256" key="2">
    <source>
        <dbReference type="ARBA" id="ARBA00006175"/>
    </source>
</evidence>
<comment type="catalytic activity">
    <reaction evidence="7">
        <text>urea(in) = urea(out)</text>
        <dbReference type="Rhea" id="RHEA:32799"/>
        <dbReference type="ChEBI" id="CHEBI:16199"/>
    </reaction>
</comment>
<evidence type="ECO:0000256" key="3">
    <source>
        <dbReference type="ARBA" id="ARBA00022448"/>
    </source>
</evidence>
<evidence type="ECO:0000256" key="7">
    <source>
        <dbReference type="ARBA" id="ARBA00033993"/>
    </source>
</evidence>
<evidence type="ECO:0000256" key="9">
    <source>
        <dbReference type="ARBA" id="ARBA00049405"/>
    </source>
</evidence>
<dbReference type="Gene3D" id="1.20.1080.10">
    <property type="entry name" value="Glycerol uptake facilitator protein"/>
    <property type="match status" value="1"/>
</dbReference>
<feature type="transmembrane region" description="Helical" evidence="11">
    <location>
        <begin position="136"/>
        <end position="156"/>
    </location>
</feature>
<comment type="similarity">
    <text evidence="2 10">Belongs to the MIP/aquaporin (TC 1.A.8) family.</text>
</comment>
<dbReference type="PROSITE" id="PS00221">
    <property type="entry name" value="MIP"/>
    <property type="match status" value="1"/>
</dbReference>
<dbReference type="Proteomes" id="UP000826234">
    <property type="component" value="Unassembled WGS sequence"/>
</dbReference>
<dbReference type="InterPro" id="IPR050363">
    <property type="entry name" value="MIP/Aquaporin"/>
</dbReference>
<feature type="transmembrane region" description="Helical" evidence="11">
    <location>
        <begin position="168"/>
        <end position="192"/>
    </location>
</feature>
<proteinExistence type="inferred from homology"/>
<evidence type="ECO:0000256" key="5">
    <source>
        <dbReference type="ARBA" id="ARBA00022989"/>
    </source>
</evidence>
<reference evidence="12 13" key="1">
    <citation type="journal article" date="2022" name="Gigascience">
        <title>A chromosome-level genome assembly and annotation of the desert horned lizard, Phrynosoma platyrhinos, provides insight into chromosomal rearrangements among reptiles.</title>
        <authorList>
            <person name="Koochekian N."/>
            <person name="Ascanio A."/>
            <person name="Farleigh K."/>
            <person name="Card D.C."/>
            <person name="Schield D.R."/>
            <person name="Castoe T.A."/>
            <person name="Jezkova T."/>
        </authorList>
    </citation>
    <scope>NUCLEOTIDE SEQUENCE [LARGE SCALE GENOMIC DNA]</scope>
    <source>
        <strain evidence="12">NK-2021</strain>
    </source>
</reference>
<evidence type="ECO:0000256" key="10">
    <source>
        <dbReference type="RuleBase" id="RU000477"/>
    </source>
</evidence>